<feature type="signal peptide" evidence="2">
    <location>
        <begin position="1"/>
        <end position="17"/>
    </location>
</feature>
<dbReference type="RefSeq" id="XP_030990560.1">
    <property type="nucleotide sequence ID" value="XM_031144656.1"/>
</dbReference>
<proteinExistence type="predicted"/>
<evidence type="ECO:0000256" key="1">
    <source>
        <dbReference type="SAM" id="MobiDB-lite"/>
    </source>
</evidence>
<dbReference type="GeneID" id="41977114"/>
<comment type="caution">
    <text evidence="3">The sequence shown here is derived from an EMBL/GenBank/DDBJ whole genome shotgun (WGS) entry which is preliminary data.</text>
</comment>
<dbReference type="AlphaFoldDB" id="A0A507AV81"/>
<evidence type="ECO:0000313" key="4">
    <source>
        <dbReference type="Proteomes" id="UP000319257"/>
    </source>
</evidence>
<feature type="chain" id="PRO_5021232372" evidence="2">
    <location>
        <begin position="18"/>
        <end position="129"/>
    </location>
</feature>
<organism evidence="3 4">
    <name type="scientific">Thyridium curvatum</name>
    <dbReference type="NCBI Taxonomy" id="1093900"/>
    <lineage>
        <taxon>Eukaryota</taxon>
        <taxon>Fungi</taxon>
        <taxon>Dikarya</taxon>
        <taxon>Ascomycota</taxon>
        <taxon>Pezizomycotina</taxon>
        <taxon>Sordariomycetes</taxon>
        <taxon>Sordariomycetidae</taxon>
        <taxon>Thyridiales</taxon>
        <taxon>Thyridiaceae</taxon>
        <taxon>Thyridium</taxon>
    </lineage>
</organism>
<evidence type="ECO:0000313" key="3">
    <source>
        <dbReference type="EMBL" id="TPX08849.1"/>
    </source>
</evidence>
<accession>A0A507AV81</accession>
<dbReference type="EMBL" id="SKBQ01000072">
    <property type="protein sequence ID" value="TPX08849.1"/>
    <property type="molecule type" value="Genomic_DNA"/>
</dbReference>
<gene>
    <name evidence="3" type="ORF">E0L32_009667</name>
</gene>
<keyword evidence="2" id="KW-0732">Signal</keyword>
<dbReference type="Proteomes" id="UP000319257">
    <property type="component" value="Unassembled WGS sequence"/>
</dbReference>
<sequence>MKYVALALAFAWHGLITHRTVHKSEPNSRVPFPMRAMSFLNSDRPDVSATPTGPATDGASSSDDRLRTNLNPYPGLTLPPVEMTTPTSALRRGLKPLLQAEVDRPKTKTFFCENLRHGPHLFMAKADEG</sequence>
<protein>
    <submittedName>
        <fullName evidence="3">Uncharacterized protein</fullName>
    </submittedName>
</protein>
<reference evidence="3 4" key="1">
    <citation type="submission" date="2019-06" db="EMBL/GenBank/DDBJ databases">
        <title>Draft genome sequence of the filamentous fungus Phialemoniopsis curvata isolated from diesel fuel.</title>
        <authorList>
            <person name="Varaljay V.A."/>
            <person name="Lyon W.J."/>
            <person name="Crouch A.L."/>
            <person name="Drake C.E."/>
            <person name="Hollomon J.M."/>
            <person name="Nadeau L.J."/>
            <person name="Nunn H.S."/>
            <person name="Stevenson B.S."/>
            <person name="Bojanowski C.L."/>
            <person name="Crookes-Goodson W.J."/>
        </authorList>
    </citation>
    <scope>NUCLEOTIDE SEQUENCE [LARGE SCALE GENOMIC DNA]</scope>
    <source>
        <strain evidence="3 4">D216</strain>
    </source>
</reference>
<name>A0A507AV81_9PEZI</name>
<keyword evidence="4" id="KW-1185">Reference proteome</keyword>
<dbReference type="InParanoid" id="A0A507AV81"/>
<feature type="compositionally biased region" description="Polar residues" evidence="1">
    <location>
        <begin position="49"/>
        <end position="61"/>
    </location>
</feature>
<evidence type="ECO:0000256" key="2">
    <source>
        <dbReference type="SAM" id="SignalP"/>
    </source>
</evidence>
<feature type="region of interest" description="Disordered" evidence="1">
    <location>
        <begin position="41"/>
        <end position="88"/>
    </location>
</feature>